<dbReference type="NCBIfam" id="TIGR00179">
    <property type="entry name" value="murB"/>
    <property type="match status" value="1"/>
</dbReference>
<dbReference type="InterPro" id="IPR036318">
    <property type="entry name" value="FAD-bd_PCMH-like_sf"/>
</dbReference>
<evidence type="ECO:0000313" key="18">
    <source>
        <dbReference type="EMBL" id="KPU43434.1"/>
    </source>
</evidence>
<dbReference type="InterPro" id="IPR011601">
    <property type="entry name" value="MurB_C"/>
</dbReference>
<evidence type="ECO:0000256" key="9">
    <source>
        <dbReference type="ARBA" id="ARBA00022857"/>
    </source>
</evidence>
<comment type="subcellular location">
    <subcellularLocation>
        <location evidence="3 16">Cytoplasm</location>
    </subcellularLocation>
</comment>
<keyword evidence="14 16" id="KW-0961">Cell wall biogenesis/degradation</keyword>
<dbReference type="InterPro" id="IPR016169">
    <property type="entry name" value="FAD-bd_PCMH_sub2"/>
</dbReference>
<comment type="similarity">
    <text evidence="16">Belongs to the MurB family.</text>
</comment>
<feature type="active site" description="Proton donor" evidence="16">
    <location>
        <position position="227"/>
    </location>
</feature>
<evidence type="ECO:0000256" key="5">
    <source>
        <dbReference type="ARBA" id="ARBA00022490"/>
    </source>
</evidence>
<dbReference type="Gene3D" id="3.90.78.10">
    <property type="entry name" value="UDP-N-acetylenolpyruvoylglucosamine reductase, C-terminal domain"/>
    <property type="match status" value="1"/>
</dbReference>
<comment type="pathway">
    <text evidence="4 16">Cell wall biogenesis; peptidoglycan biosynthesis.</text>
</comment>
<dbReference type="NCBIfam" id="NF010480">
    <property type="entry name" value="PRK13905.1"/>
    <property type="match status" value="1"/>
</dbReference>
<comment type="function">
    <text evidence="2 16">Cell wall formation.</text>
</comment>
<evidence type="ECO:0000256" key="7">
    <source>
        <dbReference type="ARBA" id="ARBA00022630"/>
    </source>
</evidence>
<keyword evidence="5 16" id="KW-0963">Cytoplasm</keyword>
<evidence type="ECO:0000256" key="14">
    <source>
        <dbReference type="ARBA" id="ARBA00023316"/>
    </source>
</evidence>
<keyword evidence="12 16" id="KW-0560">Oxidoreductase</keyword>
<comment type="cofactor">
    <cofactor evidence="1 16">
        <name>FAD</name>
        <dbReference type="ChEBI" id="CHEBI:57692"/>
    </cofactor>
</comment>
<dbReference type="InterPro" id="IPR016167">
    <property type="entry name" value="FAD-bd_PCMH_sub1"/>
</dbReference>
<keyword evidence="10 16" id="KW-0133">Cell shape</keyword>
<proteinExistence type="inferred from homology"/>
<sequence>MKKCDIIERLFIIVGENNIKIDEPMKNHTSFKVGGPADIFISPVTELQIKDVLKLCNESGCPVFVMGNGTNLIVKDKGIRGVVLKIYDNFSKIYTDKNIIIAEAGALLSVVSKTAMKESLKGLEFASGIPGTVGGAAAMNAGAYNGEIKDVIHSVDVIDDNYNIITLNRDELQLGYRTSVISTKGYTVLRVRFLLEPGNFKEIKERIDTLTKRRKERQPLHLPSAGSTFKRPEGHFAAKLIEDAGLKGAKAGDAMVSDMHSGFIVNVGNATARDILNLIEIVKNEVYEKFDVMLEPEVKIVGEE</sequence>
<dbReference type="Proteomes" id="UP000050326">
    <property type="component" value="Unassembled WGS sequence"/>
</dbReference>
<evidence type="ECO:0000256" key="13">
    <source>
        <dbReference type="ARBA" id="ARBA00023306"/>
    </source>
</evidence>
<dbReference type="Pfam" id="PF01565">
    <property type="entry name" value="FAD_binding_4"/>
    <property type="match status" value="1"/>
</dbReference>
<dbReference type="SUPFAM" id="SSF56176">
    <property type="entry name" value="FAD-binding/transporter-associated domain-like"/>
    <property type="match status" value="1"/>
</dbReference>
<keyword evidence="7 16" id="KW-0285">Flavoprotein</keyword>
<gene>
    <name evidence="16 18" type="primary">murB</name>
    <name evidence="18" type="ORF">OXPF_28750</name>
</gene>
<keyword evidence="8 16" id="KW-0274">FAD</keyword>
<comment type="caution">
    <text evidence="18">The sequence shown here is derived from an EMBL/GenBank/DDBJ whole genome shotgun (WGS) entry which is preliminary data.</text>
</comment>
<dbReference type="GO" id="GO:0005829">
    <property type="term" value="C:cytosol"/>
    <property type="evidence" value="ECO:0007669"/>
    <property type="project" value="TreeGrafter"/>
</dbReference>
<evidence type="ECO:0000256" key="15">
    <source>
        <dbReference type="ARBA" id="ARBA00048914"/>
    </source>
</evidence>
<keyword evidence="19" id="KW-1185">Reference proteome</keyword>
<dbReference type="UniPathway" id="UPA00219"/>
<feature type="domain" description="FAD-binding PCMH-type" evidence="17">
    <location>
        <begin position="32"/>
        <end position="198"/>
    </location>
</feature>
<accession>A0A0P9ADY3</accession>
<keyword evidence="13 16" id="KW-0131">Cell cycle</keyword>
<dbReference type="SUPFAM" id="SSF56194">
    <property type="entry name" value="Uridine diphospho-N-Acetylenolpyruvylglucosamine reductase, MurB, C-terminal domain"/>
    <property type="match status" value="1"/>
</dbReference>
<evidence type="ECO:0000256" key="6">
    <source>
        <dbReference type="ARBA" id="ARBA00022618"/>
    </source>
</evidence>
<evidence type="ECO:0000256" key="11">
    <source>
        <dbReference type="ARBA" id="ARBA00022984"/>
    </source>
</evidence>
<dbReference type="InterPro" id="IPR036635">
    <property type="entry name" value="MurB_C_sf"/>
</dbReference>
<evidence type="ECO:0000256" key="8">
    <source>
        <dbReference type="ARBA" id="ARBA00022827"/>
    </source>
</evidence>
<comment type="catalytic activity">
    <reaction evidence="15 16">
        <text>UDP-N-acetyl-alpha-D-muramate + NADP(+) = UDP-N-acetyl-3-O-(1-carboxyvinyl)-alpha-D-glucosamine + NADPH + H(+)</text>
        <dbReference type="Rhea" id="RHEA:12248"/>
        <dbReference type="ChEBI" id="CHEBI:15378"/>
        <dbReference type="ChEBI" id="CHEBI:57783"/>
        <dbReference type="ChEBI" id="CHEBI:58349"/>
        <dbReference type="ChEBI" id="CHEBI:68483"/>
        <dbReference type="ChEBI" id="CHEBI:70757"/>
        <dbReference type="EC" id="1.3.1.98"/>
    </reaction>
</comment>
<dbReference type="EMBL" id="LKET01000039">
    <property type="protein sequence ID" value="KPU43434.1"/>
    <property type="molecule type" value="Genomic_DNA"/>
</dbReference>
<evidence type="ECO:0000256" key="1">
    <source>
        <dbReference type="ARBA" id="ARBA00001974"/>
    </source>
</evidence>
<evidence type="ECO:0000313" key="19">
    <source>
        <dbReference type="Proteomes" id="UP000050326"/>
    </source>
</evidence>
<dbReference type="GO" id="GO:0009252">
    <property type="term" value="P:peptidoglycan biosynthetic process"/>
    <property type="evidence" value="ECO:0007669"/>
    <property type="project" value="UniProtKB-UniRule"/>
</dbReference>
<dbReference type="InterPro" id="IPR006094">
    <property type="entry name" value="Oxid_FAD_bind_N"/>
</dbReference>
<evidence type="ECO:0000256" key="16">
    <source>
        <dbReference type="HAMAP-Rule" id="MF_00037"/>
    </source>
</evidence>
<dbReference type="GO" id="GO:0071949">
    <property type="term" value="F:FAD binding"/>
    <property type="evidence" value="ECO:0007669"/>
    <property type="project" value="InterPro"/>
</dbReference>
<dbReference type="InterPro" id="IPR016166">
    <property type="entry name" value="FAD-bd_PCMH"/>
</dbReference>
<evidence type="ECO:0000256" key="3">
    <source>
        <dbReference type="ARBA" id="ARBA00004496"/>
    </source>
</evidence>
<dbReference type="Gene3D" id="3.30.465.10">
    <property type="match status" value="1"/>
</dbReference>
<evidence type="ECO:0000256" key="12">
    <source>
        <dbReference type="ARBA" id="ARBA00023002"/>
    </source>
</evidence>
<feature type="active site" evidence="16">
    <location>
        <position position="297"/>
    </location>
</feature>
<dbReference type="RefSeq" id="WP_054875877.1">
    <property type="nucleotide sequence ID" value="NZ_LKET01000039.1"/>
</dbReference>
<keyword evidence="11 16" id="KW-0573">Peptidoglycan synthesis</keyword>
<dbReference type="HAMAP" id="MF_00037">
    <property type="entry name" value="MurB"/>
    <property type="match status" value="1"/>
</dbReference>
<dbReference type="GO" id="GO:0071555">
    <property type="term" value="P:cell wall organization"/>
    <property type="evidence" value="ECO:0007669"/>
    <property type="project" value="UniProtKB-KW"/>
</dbReference>
<dbReference type="Gene3D" id="3.30.43.10">
    <property type="entry name" value="Uridine Diphospho-n-acetylenolpyruvylglucosamine Reductase, domain 2"/>
    <property type="match status" value="1"/>
</dbReference>
<dbReference type="GO" id="GO:0008762">
    <property type="term" value="F:UDP-N-acetylmuramate dehydrogenase activity"/>
    <property type="evidence" value="ECO:0007669"/>
    <property type="project" value="UniProtKB-UniRule"/>
</dbReference>
<dbReference type="PANTHER" id="PTHR21071">
    <property type="entry name" value="UDP-N-ACETYLENOLPYRUVOYLGLUCOSAMINE REDUCTASE"/>
    <property type="match status" value="1"/>
</dbReference>
<feature type="active site" evidence="16">
    <location>
        <position position="177"/>
    </location>
</feature>
<dbReference type="STRING" id="36849.OXPF_28750"/>
<dbReference type="InterPro" id="IPR003170">
    <property type="entry name" value="MurB"/>
</dbReference>
<dbReference type="PATRIC" id="fig|36849.3.peg.3040"/>
<name>A0A0P9ADY3_9CLOT</name>
<evidence type="ECO:0000259" key="17">
    <source>
        <dbReference type="PROSITE" id="PS51387"/>
    </source>
</evidence>
<evidence type="ECO:0000256" key="2">
    <source>
        <dbReference type="ARBA" id="ARBA00003921"/>
    </source>
</evidence>
<protein>
    <recommendedName>
        <fullName evidence="16">UDP-N-acetylenolpyruvoylglucosamine reductase</fullName>
        <ecNumber evidence="16">1.3.1.98</ecNumber>
    </recommendedName>
    <alternativeName>
        <fullName evidence="16">UDP-N-acetylmuramate dehydrogenase</fullName>
    </alternativeName>
</protein>
<dbReference type="EC" id="1.3.1.98" evidence="16"/>
<reference evidence="18 19" key="1">
    <citation type="submission" date="2015-09" db="EMBL/GenBank/DDBJ databases">
        <title>Genome sequence of Oxobacter pfennigii DSM 3222.</title>
        <authorList>
            <person name="Poehlein A."/>
            <person name="Bengelsdorf F.R."/>
            <person name="Schiel-Bengelsdorf B."/>
            <person name="Duerre P."/>
            <person name="Daniel R."/>
        </authorList>
    </citation>
    <scope>NUCLEOTIDE SEQUENCE [LARGE SCALE GENOMIC DNA]</scope>
    <source>
        <strain evidence="18 19">DSM 3222</strain>
    </source>
</reference>
<dbReference type="GO" id="GO:0008360">
    <property type="term" value="P:regulation of cell shape"/>
    <property type="evidence" value="ECO:0007669"/>
    <property type="project" value="UniProtKB-KW"/>
</dbReference>
<keyword evidence="9 16" id="KW-0521">NADP</keyword>
<dbReference type="Pfam" id="PF02873">
    <property type="entry name" value="MurB_C"/>
    <property type="match status" value="1"/>
</dbReference>
<evidence type="ECO:0000256" key="10">
    <source>
        <dbReference type="ARBA" id="ARBA00022960"/>
    </source>
</evidence>
<dbReference type="PROSITE" id="PS51387">
    <property type="entry name" value="FAD_PCMH"/>
    <property type="match status" value="1"/>
</dbReference>
<evidence type="ECO:0000256" key="4">
    <source>
        <dbReference type="ARBA" id="ARBA00004752"/>
    </source>
</evidence>
<organism evidence="18 19">
    <name type="scientific">Oxobacter pfennigii</name>
    <dbReference type="NCBI Taxonomy" id="36849"/>
    <lineage>
        <taxon>Bacteria</taxon>
        <taxon>Bacillati</taxon>
        <taxon>Bacillota</taxon>
        <taxon>Clostridia</taxon>
        <taxon>Eubacteriales</taxon>
        <taxon>Clostridiaceae</taxon>
        <taxon>Oxobacter</taxon>
    </lineage>
</organism>
<dbReference type="GO" id="GO:0051301">
    <property type="term" value="P:cell division"/>
    <property type="evidence" value="ECO:0007669"/>
    <property type="project" value="UniProtKB-KW"/>
</dbReference>
<dbReference type="PANTHER" id="PTHR21071:SF4">
    <property type="entry name" value="UDP-N-ACETYLENOLPYRUVOYLGLUCOSAMINE REDUCTASE"/>
    <property type="match status" value="1"/>
</dbReference>
<keyword evidence="6 16" id="KW-0132">Cell division</keyword>
<dbReference type="AlphaFoldDB" id="A0A0P9ADY3"/>